<sequence length="70" mass="7646">MDSAKLSFAAERWNGIALKLEIVSRVLEGATDRRAGGVGIVNRGSCERLLQGVCLAWMDRRQWPDLAACG</sequence>
<proteinExistence type="predicted"/>
<dbReference type="Gramene" id="RZC46357">
    <property type="protein sequence ID" value="RZC46357"/>
    <property type="gene ID" value="C5167_039304"/>
</dbReference>
<dbReference type="Proteomes" id="UP000316621">
    <property type="component" value="Chromosome 1"/>
</dbReference>
<protein>
    <submittedName>
        <fullName evidence="1">Uncharacterized protein</fullName>
    </submittedName>
</protein>
<reference evidence="1 2" key="1">
    <citation type="journal article" date="2018" name="Science">
        <title>The opium poppy genome and morphinan production.</title>
        <authorList>
            <person name="Guo L."/>
            <person name="Winzer T."/>
            <person name="Yang X."/>
            <person name="Li Y."/>
            <person name="Ning Z."/>
            <person name="He Z."/>
            <person name="Teodor R."/>
            <person name="Lu Y."/>
            <person name="Bowser T.A."/>
            <person name="Graham I.A."/>
            <person name="Ye K."/>
        </authorList>
    </citation>
    <scope>NUCLEOTIDE SEQUENCE [LARGE SCALE GENOMIC DNA]</scope>
    <source>
        <strain evidence="2">cv. HN1</strain>
        <tissue evidence="1">Leaves</tissue>
    </source>
</reference>
<keyword evidence="2" id="KW-1185">Reference proteome</keyword>
<dbReference type="AlphaFoldDB" id="A0A4Y7IBQ7"/>
<evidence type="ECO:0000313" key="1">
    <source>
        <dbReference type="EMBL" id="RZC46357.1"/>
    </source>
</evidence>
<organism evidence="1 2">
    <name type="scientific">Papaver somniferum</name>
    <name type="common">Opium poppy</name>
    <dbReference type="NCBI Taxonomy" id="3469"/>
    <lineage>
        <taxon>Eukaryota</taxon>
        <taxon>Viridiplantae</taxon>
        <taxon>Streptophyta</taxon>
        <taxon>Embryophyta</taxon>
        <taxon>Tracheophyta</taxon>
        <taxon>Spermatophyta</taxon>
        <taxon>Magnoliopsida</taxon>
        <taxon>Ranunculales</taxon>
        <taxon>Papaveraceae</taxon>
        <taxon>Papaveroideae</taxon>
        <taxon>Papaver</taxon>
    </lineage>
</organism>
<name>A0A4Y7IBQ7_PAPSO</name>
<evidence type="ECO:0000313" key="2">
    <source>
        <dbReference type="Proteomes" id="UP000316621"/>
    </source>
</evidence>
<accession>A0A4Y7IBQ7</accession>
<gene>
    <name evidence="1" type="ORF">C5167_039304</name>
</gene>
<dbReference type="EMBL" id="CM010715">
    <property type="protein sequence ID" value="RZC46357.1"/>
    <property type="molecule type" value="Genomic_DNA"/>
</dbReference>